<evidence type="ECO:0000313" key="2">
    <source>
        <dbReference type="Proteomes" id="UP000030742"/>
    </source>
</evidence>
<proteinExistence type="predicted"/>
<dbReference type="STRING" id="77166.U4UA67"/>
<organism evidence="1 2">
    <name type="scientific">Dendroctonus ponderosae</name>
    <name type="common">Mountain pine beetle</name>
    <dbReference type="NCBI Taxonomy" id="77166"/>
    <lineage>
        <taxon>Eukaryota</taxon>
        <taxon>Metazoa</taxon>
        <taxon>Ecdysozoa</taxon>
        <taxon>Arthropoda</taxon>
        <taxon>Hexapoda</taxon>
        <taxon>Insecta</taxon>
        <taxon>Pterygota</taxon>
        <taxon>Neoptera</taxon>
        <taxon>Endopterygota</taxon>
        <taxon>Coleoptera</taxon>
        <taxon>Polyphaga</taxon>
        <taxon>Cucujiformia</taxon>
        <taxon>Curculionidae</taxon>
        <taxon>Scolytinae</taxon>
        <taxon>Dendroctonus</taxon>
    </lineage>
</organism>
<dbReference type="PANTHER" id="PTHR47326">
    <property type="entry name" value="TRANSPOSABLE ELEMENT TC3 TRANSPOSASE-LIKE PROTEIN"/>
    <property type="match status" value="1"/>
</dbReference>
<gene>
    <name evidence="1" type="ORF">D910_04878</name>
</gene>
<dbReference type="Gene3D" id="3.30.420.10">
    <property type="entry name" value="Ribonuclease H-like superfamily/Ribonuclease H"/>
    <property type="match status" value="1"/>
</dbReference>
<dbReference type="AlphaFoldDB" id="U4UA67"/>
<dbReference type="EMBL" id="KB631961">
    <property type="protein sequence ID" value="ERL87486.1"/>
    <property type="molecule type" value="Genomic_DNA"/>
</dbReference>
<evidence type="ECO:0008006" key="3">
    <source>
        <dbReference type="Google" id="ProtNLM"/>
    </source>
</evidence>
<dbReference type="InterPro" id="IPR036397">
    <property type="entry name" value="RNaseH_sf"/>
</dbReference>
<sequence>MPFTNEEAFEILAVYFECLQSGVIASRIFLLVLLSDYRQQEKSTVQFFEDSVVIALRNLKHFFRLHPYHGVRHQALSHQDFERCLDHCHWLLNMIRDDHQSLTNILWTYEATFNSNGGVNLHNRHYWSRTNPQWMQEVEHQGRFSVNVWCGIIGGQIIGPFIFEQKLNGNIYLHFLQNQLLLLLEDIPLRKRVNMFLQQDGCPAHFSLNVRRFLDNAYSGRGSLFPWPARSPDFTCMDFYLWERVKDIVFQSRLTSKQDLRDKIKDAIHHIPVAEVEGAAYLRETGLSNAFEMTENILST</sequence>
<accession>U4UA67</accession>
<dbReference type="GO" id="GO:0003676">
    <property type="term" value="F:nucleic acid binding"/>
    <property type="evidence" value="ECO:0007669"/>
    <property type="project" value="InterPro"/>
</dbReference>
<dbReference type="Proteomes" id="UP000030742">
    <property type="component" value="Unassembled WGS sequence"/>
</dbReference>
<evidence type="ECO:0000313" key="1">
    <source>
        <dbReference type="EMBL" id="ERL87486.1"/>
    </source>
</evidence>
<dbReference type="PANTHER" id="PTHR47326:SF1">
    <property type="entry name" value="HTH PSQ-TYPE DOMAIN-CONTAINING PROTEIN"/>
    <property type="match status" value="1"/>
</dbReference>
<name>U4UA67_DENPD</name>
<reference evidence="1 2" key="1">
    <citation type="journal article" date="2013" name="Genome Biol.">
        <title>Draft genome of the mountain pine beetle, Dendroctonus ponderosae Hopkins, a major forest pest.</title>
        <authorList>
            <person name="Keeling C.I."/>
            <person name="Yuen M.M."/>
            <person name="Liao N.Y."/>
            <person name="Docking T.R."/>
            <person name="Chan S.K."/>
            <person name="Taylor G.A."/>
            <person name="Palmquist D.L."/>
            <person name="Jackman S.D."/>
            <person name="Nguyen A."/>
            <person name="Li M."/>
            <person name="Henderson H."/>
            <person name="Janes J.K."/>
            <person name="Zhao Y."/>
            <person name="Pandoh P."/>
            <person name="Moore R."/>
            <person name="Sperling F.A."/>
            <person name="Huber D.P."/>
            <person name="Birol I."/>
            <person name="Jones S.J."/>
            <person name="Bohlmann J."/>
        </authorList>
    </citation>
    <scope>NUCLEOTIDE SEQUENCE</scope>
</reference>
<protein>
    <recommendedName>
        <fullName evidence="3">Tc1-like transposase DDE domain-containing protein</fullName>
    </recommendedName>
</protein>